<dbReference type="GeneTree" id="ENSGT00940000163831"/>
<evidence type="ECO:0000313" key="7">
    <source>
        <dbReference type="Proteomes" id="UP000694620"/>
    </source>
</evidence>
<feature type="transmembrane region" description="Helical" evidence="5">
    <location>
        <begin position="306"/>
        <end position="323"/>
    </location>
</feature>
<feature type="transmembrane region" description="Helical" evidence="5">
    <location>
        <begin position="94"/>
        <end position="114"/>
    </location>
</feature>
<keyword evidence="4 5" id="KW-0472">Membrane</keyword>
<feature type="transmembrane region" description="Helical" evidence="5">
    <location>
        <begin position="223"/>
        <end position="246"/>
    </location>
</feature>
<dbReference type="GO" id="GO:0016020">
    <property type="term" value="C:membrane"/>
    <property type="evidence" value="ECO:0007669"/>
    <property type="project" value="UniProtKB-SubCell"/>
</dbReference>
<comment type="subcellular location">
    <subcellularLocation>
        <location evidence="1">Membrane</location>
        <topology evidence="1">Multi-pass membrane protein</topology>
    </subcellularLocation>
</comment>
<organism evidence="6 7">
    <name type="scientific">Erpetoichthys calabaricus</name>
    <name type="common">Rope fish</name>
    <name type="synonym">Calamoichthys calabaricus</name>
    <dbReference type="NCBI Taxonomy" id="27687"/>
    <lineage>
        <taxon>Eukaryota</taxon>
        <taxon>Metazoa</taxon>
        <taxon>Chordata</taxon>
        <taxon>Craniata</taxon>
        <taxon>Vertebrata</taxon>
        <taxon>Euteleostomi</taxon>
        <taxon>Actinopterygii</taxon>
        <taxon>Polypteriformes</taxon>
        <taxon>Polypteridae</taxon>
        <taxon>Erpetoichthys</taxon>
    </lineage>
</organism>
<evidence type="ECO:0000313" key="6">
    <source>
        <dbReference type="Ensembl" id="ENSECRP00000024333.1"/>
    </source>
</evidence>
<protein>
    <submittedName>
        <fullName evidence="6">Organic solute transporter subunit alpha-like</fullName>
    </submittedName>
</protein>
<dbReference type="Proteomes" id="UP000694620">
    <property type="component" value="Chromosome 12"/>
</dbReference>
<keyword evidence="2 5" id="KW-0812">Transmembrane</keyword>
<accession>A0A8C4T593</accession>
<evidence type="ECO:0000256" key="3">
    <source>
        <dbReference type="ARBA" id="ARBA00022989"/>
    </source>
</evidence>
<feature type="transmembrane region" description="Helical" evidence="5">
    <location>
        <begin position="267"/>
        <end position="294"/>
    </location>
</feature>
<dbReference type="AlphaFoldDB" id="A0A8C4T593"/>
<evidence type="ECO:0000256" key="4">
    <source>
        <dbReference type="ARBA" id="ARBA00023136"/>
    </source>
</evidence>
<feature type="transmembrane region" description="Helical" evidence="5">
    <location>
        <begin position="120"/>
        <end position="138"/>
    </location>
</feature>
<dbReference type="InterPro" id="IPR005178">
    <property type="entry name" value="Ostalpha/TMEM184C"/>
</dbReference>
<feature type="transmembrane region" description="Helical" evidence="5">
    <location>
        <begin position="59"/>
        <end position="82"/>
    </location>
</feature>
<sequence>MQSLHNAVLKLYFYEEGQKWSCKLGFSAISSMDRNVSCEGEPPNSEQILRNIDLETSTLYVVLTAMSVIGSLVYLEEVVYILKKIPPSYKRKTYIWVTGAPPVISAASCIALWVPRSSMLTEFTASIYFTICIHKFLVMMVEEYGGDDALLNRLHGAPMRISTGPCCCCCLCLPPVPMSRMTLNILKCGTLQAAFLRPVLLFFAMVLWTNGNYEHGKMKPDAAFLWITILSMAAFILSLWPIAIIFSKAKSCLSRLNIVPKFALNQCILILTQAQGGIISLLVGTGIIACAPPFPARARGAFMNQQLLVMEMFIITILSRCYYRRKYADLNPEDTGPSGDQETQKDIR</sequence>
<keyword evidence="7" id="KW-1185">Reference proteome</keyword>
<reference evidence="6" key="3">
    <citation type="submission" date="2025-09" db="UniProtKB">
        <authorList>
            <consortium name="Ensembl"/>
        </authorList>
    </citation>
    <scope>IDENTIFICATION</scope>
</reference>
<reference evidence="6" key="1">
    <citation type="submission" date="2021-06" db="EMBL/GenBank/DDBJ databases">
        <authorList>
            <consortium name="Wellcome Sanger Institute Data Sharing"/>
        </authorList>
    </citation>
    <scope>NUCLEOTIDE SEQUENCE [LARGE SCALE GENOMIC DNA]</scope>
</reference>
<reference evidence="6" key="2">
    <citation type="submission" date="2025-08" db="UniProtKB">
        <authorList>
            <consortium name="Ensembl"/>
        </authorList>
    </citation>
    <scope>IDENTIFICATION</scope>
</reference>
<dbReference type="PANTHER" id="PTHR23423">
    <property type="entry name" value="ORGANIC SOLUTE TRANSPORTER-RELATED"/>
    <property type="match status" value="1"/>
</dbReference>
<evidence type="ECO:0000256" key="1">
    <source>
        <dbReference type="ARBA" id="ARBA00004141"/>
    </source>
</evidence>
<gene>
    <name evidence="6" type="primary">LOC114661528</name>
</gene>
<name>A0A8C4T593_ERPCA</name>
<dbReference type="SMART" id="SM01417">
    <property type="entry name" value="Solute_trans_a"/>
    <property type="match status" value="1"/>
</dbReference>
<evidence type="ECO:0000256" key="5">
    <source>
        <dbReference type="SAM" id="Phobius"/>
    </source>
</evidence>
<dbReference type="Pfam" id="PF03619">
    <property type="entry name" value="Solute_trans_a"/>
    <property type="match status" value="1"/>
</dbReference>
<evidence type="ECO:0000256" key="2">
    <source>
        <dbReference type="ARBA" id="ARBA00022692"/>
    </source>
</evidence>
<keyword evidence="3 5" id="KW-1133">Transmembrane helix</keyword>
<feature type="transmembrane region" description="Helical" evidence="5">
    <location>
        <begin position="188"/>
        <end position="208"/>
    </location>
</feature>
<dbReference type="Ensembl" id="ENSECRT00000024867.1">
    <property type="protein sequence ID" value="ENSECRP00000024333.1"/>
    <property type="gene ID" value="ENSECRG00000016481.1"/>
</dbReference>
<proteinExistence type="predicted"/>